<reference evidence="1 2" key="2">
    <citation type="submission" date="2020-04" db="EMBL/GenBank/DDBJ databases">
        <authorList>
            <person name="Fomenkov A."/>
            <person name="Anton B.P."/>
            <person name="Roberts R.J."/>
        </authorList>
    </citation>
    <scope>NUCLEOTIDE SEQUENCE [LARGE SCALE GENOMIC DNA]</scope>
    <source>
        <strain evidence="1 2">NEB122</strain>
    </source>
</reference>
<dbReference type="AlphaFoldDB" id="A0A7Z2V702"/>
<organism evidence="1 2">
    <name type="scientific">Xanthomonas campestris pv. badrii</name>
    <dbReference type="NCBI Taxonomy" id="149696"/>
    <lineage>
        <taxon>Bacteria</taxon>
        <taxon>Pseudomonadati</taxon>
        <taxon>Pseudomonadota</taxon>
        <taxon>Gammaproteobacteria</taxon>
        <taxon>Lysobacterales</taxon>
        <taxon>Lysobacteraceae</taxon>
        <taxon>Xanthomonas</taxon>
    </lineage>
</organism>
<evidence type="ECO:0000313" key="2">
    <source>
        <dbReference type="Proteomes" id="UP000503498"/>
    </source>
</evidence>
<accession>A0A7Z2V702</accession>
<reference evidence="1 2" key="1">
    <citation type="submission" date="2020-04" db="EMBL/GenBank/DDBJ databases">
        <title>Genome-Wide Identification of 5-Methylcytosine Sites in Bacterial Genomes By High-Throughput Sequencing of MspJI Restriction Fragments.</title>
        <authorList>
            <person name="Wu V."/>
        </authorList>
    </citation>
    <scope>NUCLEOTIDE SEQUENCE [LARGE SCALE GENOMIC DNA]</scope>
    <source>
        <strain evidence="1 2">NEB122</strain>
    </source>
</reference>
<protein>
    <submittedName>
        <fullName evidence="1">Uncharacterized protein</fullName>
    </submittedName>
</protein>
<dbReference type="EMBL" id="CP051651">
    <property type="protein sequence ID" value="QJD66276.1"/>
    <property type="molecule type" value="Genomic_DNA"/>
</dbReference>
<proteinExistence type="predicted"/>
<gene>
    <name evidence="1" type="ORF">HG421_00015</name>
</gene>
<evidence type="ECO:0000313" key="1">
    <source>
        <dbReference type="EMBL" id="QJD66276.1"/>
    </source>
</evidence>
<sequence>MAYVVRTQGSRLEESDANFTERTKIIADYDAEKGCWNTRPFHSLDLQDNTFLLTTASRAFRINSYDLTPVGAAPDIQIIDTKDK</sequence>
<name>A0A7Z2V702_XANCA</name>
<dbReference type="Proteomes" id="UP000503498">
    <property type="component" value="Chromosome"/>
</dbReference>
<dbReference type="RefSeq" id="WP_168968128.1">
    <property type="nucleotide sequence ID" value="NZ_CP051651.1"/>
</dbReference>